<dbReference type="PANTHER" id="PTHR45024:SF2">
    <property type="entry name" value="SCP2 DOMAIN-CONTAINING PROTEIN"/>
    <property type="match status" value="1"/>
</dbReference>
<name>A0A5M3XEF1_9ACTN</name>
<dbReference type="GO" id="GO:0016491">
    <property type="term" value="F:oxidoreductase activity"/>
    <property type="evidence" value="ECO:0007669"/>
    <property type="project" value="UniProtKB-KW"/>
</dbReference>
<evidence type="ECO:0000256" key="1">
    <source>
        <dbReference type="ARBA" id="ARBA00006484"/>
    </source>
</evidence>
<dbReference type="RefSeq" id="WP_170321462.1">
    <property type="nucleotide sequence ID" value="NZ_BAAAHM010000008.1"/>
</dbReference>
<keyword evidence="2" id="KW-0560">Oxidoreductase</keyword>
<dbReference type="PRINTS" id="PR00081">
    <property type="entry name" value="GDHRDH"/>
</dbReference>
<organism evidence="4 5">
    <name type="scientific">Acrocarpospora pleiomorpha</name>
    <dbReference type="NCBI Taxonomy" id="90975"/>
    <lineage>
        <taxon>Bacteria</taxon>
        <taxon>Bacillati</taxon>
        <taxon>Actinomycetota</taxon>
        <taxon>Actinomycetes</taxon>
        <taxon>Streptosporangiales</taxon>
        <taxon>Streptosporangiaceae</taxon>
        <taxon>Acrocarpospora</taxon>
    </lineage>
</organism>
<accession>A0A5M3XEF1</accession>
<evidence type="ECO:0000313" key="4">
    <source>
        <dbReference type="EMBL" id="GES19997.1"/>
    </source>
</evidence>
<dbReference type="InterPro" id="IPR051687">
    <property type="entry name" value="Peroxisomal_Beta-Oxidation"/>
</dbReference>
<evidence type="ECO:0000256" key="2">
    <source>
        <dbReference type="ARBA" id="ARBA00023002"/>
    </source>
</evidence>
<dbReference type="EMBL" id="BLAF01000014">
    <property type="protein sequence ID" value="GES19997.1"/>
    <property type="molecule type" value="Genomic_DNA"/>
</dbReference>
<dbReference type="Gene3D" id="3.40.50.720">
    <property type="entry name" value="NAD(P)-binding Rossmann-like Domain"/>
    <property type="match status" value="1"/>
</dbReference>
<comment type="caution">
    <text evidence="4">The sequence shown here is derived from an EMBL/GenBank/DDBJ whole genome shotgun (WGS) entry which is preliminary data.</text>
</comment>
<keyword evidence="5" id="KW-1185">Reference proteome</keyword>
<dbReference type="SUPFAM" id="SSF51735">
    <property type="entry name" value="NAD(P)-binding Rossmann-fold domains"/>
    <property type="match status" value="1"/>
</dbReference>
<dbReference type="Pfam" id="PF00106">
    <property type="entry name" value="adh_short"/>
    <property type="match status" value="1"/>
</dbReference>
<dbReference type="AlphaFoldDB" id="A0A5M3XEF1"/>
<evidence type="ECO:0000256" key="3">
    <source>
        <dbReference type="RuleBase" id="RU000363"/>
    </source>
</evidence>
<proteinExistence type="inferred from homology"/>
<evidence type="ECO:0000313" key="5">
    <source>
        <dbReference type="Proteomes" id="UP000377595"/>
    </source>
</evidence>
<protein>
    <submittedName>
        <fullName evidence="4">3-oxoacyl-ACP reductase</fullName>
    </submittedName>
</protein>
<dbReference type="PANTHER" id="PTHR45024">
    <property type="entry name" value="DEHYDROGENASES, SHORT CHAIN"/>
    <property type="match status" value="1"/>
</dbReference>
<dbReference type="InterPro" id="IPR036291">
    <property type="entry name" value="NAD(P)-bd_dom_sf"/>
</dbReference>
<dbReference type="PRINTS" id="PR00080">
    <property type="entry name" value="SDRFAMILY"/>
</dbReference>
<sequence length="320" mass="33686">MTSVRFDNRVALVTGAGGGIGRAHALALAERGARVVVNDYGVSLKGDQEQDDRAQSVVNEIKALGGEAVANRDSVADPEGAAAMVTQALDTFGRIDIIVNNAGINASDAIQDEPGPAYERHMAVHLEGQLLTVRAAWPHMERQRYGRIVNTSSAAALGFVQPNGTWFGSYAIAKGGVLAATRQQAGAGAGHNIKANAILPLAISRMVAPSIPGTTVLDYMERHTGPAHVALAAAVLASELCPVSGQAFSLSGGRVALLVYASPLGYANPDLTPESVLENWDQVMGESDEEHRLLNFYEAVDNAFEYTLMQRAGIGAEVEL</sequence>
<dbReference type="InterPro" id="IPR002347">
    <property type="entry name" value="SDR_fam"/>
</dbReference>
<reference evidence="4 5" key="1">
    <citation type="submission" date="2019-10" db="EMBL/GenBank/DDBJ databases">
        <title>Whole genome shotgun sequence of Acrocarpospora pleiomorpha NBRC 16267.</title>
        <authorList>
            <person name="Ichikawa N."/>
            <person name="Kimura A."/>
            <person name="Kitahashi Y."/>
            <person name="Komaki H."/>
            <person name="Oguchi A."/>
        </authorList>
    </citation>
    <scope>NUCLEOTIDE SEQUENCE [LARGE SCALE GENOMIC DNA]</scope>
    <source>
        <strain evidence="4 5">NBRC 16267</strain>
    </source>
</reference>
<comment type="similarity">
    <text evidence="1 3">Belongs to the short-chain dehydrogenases/reductases (SDR) family.</text>
</comment>
<dbReference type="Proteomes" id="UP000377595">
    <property type="component" value="Unassembled WGS sequence"/>
</dbReference>
<gene>
    <name evidence="4" type="ORF">Aple_028930</name>
</gene>